<accession>V5YSY7</accession>
<dbReference type="Proteomes" id="UP000203191">
    <property type="component" value="Segment"/>
</dbReference>
<dbReference type="RefSeq" id="YP_008873145.1">
    <property type="nucleotide sequence ID" value="NC_023005.1"/>
</dbReference>
<keyword evidence="2" id="KW-1185">Reference proteome</keyword>
<dbReference type="Pfam" id="PF25708">
    <property type="entry name" value="Phage_T7_Gp5_9"/>
    <property type="match status" value="1"/>
</dbReference>
<protein>
    <submittedName>
        <fullName evidence="1">Uncharacterized protein</fullName>
    </submittedName>
</protein>
<reference evidence="1 2" key="1">
    <citation type="journal article" date="2015" name="J Appl Environ Microbiol">
        <title>Complete Genome Sequence Analysis of Two Pseudomonas plecoglossicida Phages, Potential Therapeutic Agents.</title>
        <authorList>
            <person name="Kawato Y."/>
            <person name="Yasuike M."/>
            <person name="Nakamura Y."/>
            <person name="Shigenobu Y."/>
            <person name="Fujiwara A."/>
            <person name="Sano M."/>
            <person name="Nakai T."/>
        </authorList>
    </citation>
    <scope>NUCLEOTIDE SEQUENCE [LARGE SCALE GENOMIC DNA]</scope>
</reference>
<dbReference type="GeneID" id="17825010"/>
<sequence length="96" mass="10329">MSKFSSFNLAAGFNAVLSHLNAEENEMAAEFMEVLKDAQKDVAHLNTLQNRGVDNWDGYVGPGCESCPECGDDVDETEFGPNGVCLDCEHGEGGDQ</sequence>
<evidence type="ECO:0000313" key="1">
    <source>
        <dbReference type="EMBL" id="BAO20685.1"/>
    </source>
</evidence>
<evidence type="ECO:0000313" key="2">
    <source>
        <dbReference type="Proteomes" id="UP000203191"/>
    </source>
</evidence>
<organism evidence="1 2">
    <name type="scientific">Pseudomonas phage PPpW-4</name>
    <dbReference type="NCBI Taxonomy" id="1279083"/>
    <lineage>
        <taxon>Viruses</taxon>
        <taxon>Duplodnaviria</taxon>
        <taxon>Heunggongvirae</taxon>
        <taxon>Uroviricota</taxon>
        <taxon>Caudoviricetes</taxon>
        <taxon>Autographivirales</taxon>
        <taxon>Autotranscriptaviridae</taxon>
        <taxon>Studiervirinae</taxon>
        <taxon>Phutvirus</taxon>
        <taxon>Phutvirus PPpW4</taxon>
    </lineage>
</organism>
<proteinExistence type="predicted"/>
<dbReference type="InterPro" id="IPR058007">
    <property type="entry name" value="Gp5.9"/>
</dbReference>
<name>V5YSY7_9CAUD</name>
<dbReference type="EMBL" id="AB775549">
    <property type="protein sequence ID" value="BAO20685.1"/>
    <property type="molecule type" value="Genomic_DNA"/>
</dbReference>
<dbReference type="KEGG" id="vg:17825010"/>